<name>A0AAE8SHB1_9HYPO</name>
<dbReference type="AlphaFoldDB" id="A0AAE8SHB1"/>
<evidence type="ECO:0000313" key="2">
    <source>
        <dbReference type="Proteomes" id="UP001187734"/>
    </source>
</evidence>
<evidence type="ECO:0000313" key="1">
    <source>
        <dbReference type="EMBL" id="SPJ75766.1"/>
    </source>
</evidence>
<protein>
    <submittedName>
        <fullName evidence="1">Uncharacterized protein</fullName>
    </submittedName>
</protein>
<dbReference type="Pfam" id="PF26639">
    <property type="entry name" value="Het-6_barrel"/>
    <property type="match status" value="1"/>
</dbReference>
<dbReference type="Proteomes" id="UP001187734">
    <property type="component" value="Unassembled WGS sequence"/>
</dbReference>
<sequence length="123" mass="14268">MNQGCRRDRRPAKAYRFEDIKARFKEELVSTTSDPMSKLNTEDLIYHLIWEHVRGRTLMTIKRGSISLGCSFARPGEVICVFLGCDFPVLLRPYWNNTWKYMSECYVWDLEASRGLLGAVTSP</sequence>
<keyword evidence="2" id="KW-1185">Reference proteome</keyword>
<comment type="caution">
    <text evidence="1">The sequence shown here is derived from an EMBL/GenBank/DDBJ whole genome shotgun (WGS) entry which is preliminary data.</text>
</comment>
<dbReference type="EMBL" id="ONZP01000175">
    <property type="protein sequence ID" value="SPJ75766.1"/>
    <property type="molecule type" value="Genomic_DNA"/>
</dbReference>
<accession>A0AAE8SHB1</accession>
<gene>
    <name evidence="1" type="ORF">FTOL_05497</name>
</gene>
<reference evidence="1" key="1">
    <citation type="submission" date="2018-03" db="EMBL/GenBank/DDBJ databases">
        <authorList>
            <person name="Guldener U."/>
        </authorList>
    </citation>
    <scope>NUCLEOTIDE SEQUENCE</scope>
</reference>
<proteinExistence type="predicted"/>
<organism evidence="1 2">
    <name type="scientific">Fusarium torulosum</name>
    <dbReference type="NCBI Taxonomy" id="33205"/>
    <lineage>
        <taxon>Eukaryota</taxon>
        <taxon>Fungi</taxon>
        <taxon>Dikarya</taxon>
        <taxon>Ascomycota</taxon>
        <taxon>Pezizomycotina</taxon>
        <taxon>Sordariomycetes</taxon>
        <taxon>Hypocreomycetidae</taxon>
        <taxon>Hypocreales</taxon>
        <taxon>Nectriaceae</taxon>
        <taxon>Fusarium</taxon>
    </lineage>
</organism>